<keyword evidence="1" id="KW-0812">Transmembrane</keyword>
<evidence type="ECO:0000256" key="1">
    <source>
        <dbReference type="SAM" id="Phobius"/>
    </source>
</evidence>
<sequence>MGGVDFPAYVGLAAIACMSSESVLIVTHVRICSDLLS</sequence>
<keyword evidence="3" id="KW-1185">Reference proteome</keyword>
<proteinExistence type="predicted"/>
<gene>
    <name evidence="2" type="ORF">NSU_3645</name>
</gene>
<dbReference type="AlphaFoldDB" id="G6EH24"/>
<evidence type="ECO:0000313" key="3">
    <source>
        <dbReference type="Proteomes" id="UP000004030"/>
    </source>
</evidence>
<name>G6EH24_9SPHN</name>
<organism evidence="2 3">
    <name type="scientific">Novosphingobium pentaromativorans US6-1</name>
    <dbReference type="NCBI Taxonomy" id="1088721"/>
    <lineage>
        <taxon>Bacteria</taxon>
        <taxon>Pseudomonadati</taxon>
        <taxon>Pseudomonadota</taxon>
        <taxon>Alphaproteobacteria</taxon>
        <taxon>Sphingomonadales</taxon>
        <taxon>Sphingomonadaceae</taxon>
        <taxon>Novosphingobium</taxon>
    </lineage>
</organism>
<protein>
    <submittedName>
        <fullName evidence="2">Uncharacterized protein</fullName>
    </submittedName>
</protein>
<keyword evidence="1" id="KW-1133">Transmembrane helix</keyword>
<dbReference type="Proteomes" id="UP000004030">
    <property type="component" value="Unassembled WGS sequence"/>
</dbReference>
<comment type="caution">
    <text evidence="2">The sequence shown here is derived from an EMBL/GenBank/DDBJ whole genome shotgun (WGS) entry which is preliminary data.</text>
</comment>
<keyword evidence="1" id="KW-0472">Membrane</keyword>
<feature type="transmembrane region" description="Helical" evidence="1">
    <location>
        <begin position="6"/>
        <end position="27"/>
    </location>
</feature>
<accession>G6EH24</accession>
<dbReference type="EMBL" id="AGFM01000058">
    <property type="protein sequence ID" value="EHJ59313.1"/>
    <property type="molecule type" value="Genomic_DNA"/>
</dbReference>
<evidence type="ECO:0000313" key="2">
    <source>
        <dbReference type="EMBL" id="EHJ59313.1"/>
    </source>
</evidence>
<reference evidence="2 3" key="1">
    <citation type="journal article" date="2012" name="J. Bacteriol.">
        <title>Genome sequence of benzo(a)pyrene-degrading bacterium Novosphingobium pentaromativorans US6-1.</title>
        <authorList>
            <person name="Luo Y.R."/>
            <person name="Kang S.G."/>
            <person name="Kim S.J."/>
            <person name="Kim M.R."/>
            <person name="Li N."/>
            <person name="Lee J.H."/>
            <person name="Kwon K.K."/>
        </authorList>
    </citation>
    <scope>NUCLEOTIDE SEQUENCE [LARGE SCALE GENOMIC DNA]</scope>
    <source>
        <strain evidence="2 3">US6-1</strain>
    </source>
</reference>